<dbReference type="Proteomes" id="UP001301924">
    <property type="component" value="Segment"/>
</dbReference>
<name>A0AA96T5P2_9CAUD</name>
<proteinExistence type="predicted"/>
<organism evidence="1 2">
    <name type="scientific">Caulobacter phage Quill_5.2</name>
    <dbReference type="NCBI Taxonomy" id="3075108"/>
    <lineage>
        <taxon>Viruses</taxon>
        <taxon>Duplodnaviria</taxon>
        <taxon>Heunggongvirae</taxon>
        <taxon>Uroviricota</taxon>
        <taxon>Caudoviricetes</taxon>
        <taxon>Autographivirales</taxon>
        <taxon>Autonotataviridae</taxon>
        <taxon>Lullwatervirus</taxon>
        <taxon>Lullwatervirus quill52</taxon>
    </lineage>
</organism>
<dbReference type="EMBL" id="OR260090">
    <property type="protein sequence ID" value="WNV48147.1"/>
    <property type="molecule type" value="Genomic_DNA"/>
</dbReference>
<protein>
    <submittedName>
        <fullName evidence="1">Uncharacterized protein</fullName>
    </submittedName>
</protein>
<gene>
    <name evidence="1" type="ORF">Ql52_gp011</name>
</gene>
<keyword evidence="2" id="KW-1185">Reference proteome</keyword>
<evidence type="ECO:0000313" key="2">
    <source>
        <dbReference type="Proteomes" id="UP001301924"/>
    </source>
</evidence>
<sequence>MKFLLPASRAIVKAAANIHVTALRGHVAWAKRQVKSAEDGVAAREVDVQMATYAVRNARSELVTARGTLSATKKAAAAVQAEAVVEAASLGISL</sequence>
<reference evidence="2" key="1">
    <citation type="journal article" date="2024" name="Viruses">
        <title>New Genera and Species of Caulobacter and Brevundimonas Bacteriophages Provide Insights into Phage Genome Evolution.</title>
        <authorList>
            <person name="Ely B."/>
            <person name="Hils M."/>
            <person name="Clarke A."/>
            <person name="Albert M."/>
            <person name="Holness N."/>
            <person name="Lenski J."/>
            <person name="Mohammadi T."/>
        </authorList>
    </citation>
    <scope>NUCLEOTIDE SEQUENCE [LARGE SCALE GENOMIC DNA]</scope>
</reference>
<accession>A0AA96T5P2</accession>
<evidence type="ECO:0000313" key="1">
    <source>
        <dbReference type="EMBL" id="WNV48147.1"/>
    </source>
</evidence>